<sequence length="286" mass="31848">MSWTTFHCENPDFKVRSIPDDTTFAVRRAALQGSEVFKDMFALCDPTAALDSGQDDLELHERSGDLETLLLLLHSPPAPPTKLPSADKFRSTAYDPVTVIPLPLLLALFFPLADKYMLADAITRELRAHLVANAPAHALEVYSFAARHGMEAEAARASQFVRPVASYRFAEITVLPDVVAYHKLVRLQDFRVKALRGLLLAEDIFPHGYGECPSHGGETSAWWDRQRKALVGRIETVTDVAGEMDALTDTLRDCKICHKACVAAVEMLAYKCKKLPKRLDQLPNVY</sequence>
<accession>A0A0D2Q351</accession>
<keyword evidence="2" id="KW-1185">Reference proteome</keyword>
<gene>
    <name evidence="1" type="ORF">HYPSUDRAFT_133620</name>
</gene>
<organism evidence="1 2">
    <name type="scientific">Hypholoma sublateritium (strain FD-334 SS-4)</name>
    <dbReference type="NCBI Taxonomy" id="945553"/>
    <lineage>
        <taxon>Eukaryota</taxon>
        <taxon>Fungi</taxon>
        <taxon>Dikarya</taxon>
        <taxon>Basidiomycota</taxon>
        <taxon>Agaricomycotina</taxon>
        <taxon>Agaricomycetes</taxon>
        <taxon>Agaricomycetidae</taxon>
        <taxon>Agaricales</taxon>
        <taxon>Agaricineae</taxon>
        <taxon>Strophariaceae</taxon>
        <taxon>Hypholoma</taxon>
    </lineage>
</organism>
<dbReference type="Proteomes" id="UP000054270">
    <property type="component" value="Unassembled WGS sequence"/>
</dbReference>
<dbReference type="EMBL" id="KN817529">
    <property type="protein sequence ID" value="KJA25990.1"/>
    <property type="molecule type" value="Genomic_DNA"/>
</dbReference>
<dbReference type="AlphaFoldDB" id="A0A0D2Q351"/>
<dbReference type="OMA" id="MFACCEP"/>
<evidence type="ECO:0008006" key="3">
    <source>
        <dbReference type="Google" id="ProtNLM"/>
    </source>
</evidence>
<reference evidence="2" key="1">
    <citation type="submission" date="2014-04" db="EMBL/GenBank/DDBJ databases">
        <title>Evolutionary Origins and Diversification of the Mycorrhizal Mutualists.</title>
        <authorList>
            <consortium name="DOE Joint Genome Institute"/>
            <consortium name="Mycorrhizal Genomics Consortium"/>
            <person name="Kohler A."/>
            <person name="Kuo A."/>
            <person name="Nagy L.G."/>
            <person name="Floudas D."/>
            <person name="Copeland A."/>
            <person name="Barry K.W."/>
            <person name="Cichocki N."/>
            <person name="Veneault-Fourrey C."/>
            <person name="LaButti K."/>
            <person name="Lindquist E.A."/>
            <person name="Lipzen A."/>
            <person name="Lundell T."/>
            <person name="Morin E."/>
            <person name="Murat C."/>
            <person name="Riley R."/>
            <person name="Ohm R."/>
            <person name="Sun H."/>
            <person name="Tunlid A."/>
            <person name="Henrissat B."/>
            <person name="Grigoriev I.V."/>
            <person name="Hibbett D.S."/>
            <person name="Martin F."/>
        </authorList>
    </citation>
    <scope>NUCLEOTIDE SEQUENCE [LARGE SCALE GENOMIC DNA]</scope>
    <source>
        <strain evidence="2">FD-334 SS-4</strain>
    </source>
</reference>
<dbReference type="OrthoDB" id="3335429at2759"/>
<dbReference type="STRING" id="945553.A0A0D2Q351"/>
<proteinExistence type="predicted"/>
<evidence type="ECO:0000313" key="1">
    <source>
        <dbReference type="EMBL" id="KJA25990.1"/>
    </source>
</evidence>
<name>A0A0D2Q351_HYPSF</name>
<protein>
    <recommendedName>
        <fullName evidence="3">BTB domain-containing protein</fullName>
    </recommendedName>
</protein>
<evidence type="ECO:0000313" key="2">
    <source>
        <dbReference type="Proteomes" id="UP000054270"/>
    </source>
</evidence>